<comment type="caution">
    <text evidence="3">The sequence shown here is derived from an EMBL/GenBank/DDBJ whole genome shotgun (WGS) entry which is preliminary data.</text>
</comment>
<dbReference type="InterPro" id="IPR056884">
    <property type="entry name" value="NPHP3-like_N"/>
</dbReference>
<dbReference type="SUPFAM" id="SSF52540">
    <property type="entry name" value="P-loop containing nucleoside triphosphate hydrolases"/>
    <property type="match status" value="1"/>
</dbReference>
<evidence type="ECO:0000256" key="1">
    <source>
        <dbReference type="ARBA" id="ARBA00022737"/>
    </source>
</evidence>
<dbReference type="Gene3D" id="3.40.50.300">
    <property type="entry name" value="P-loop containing nucleotide triphosphate hydrolases"/>
    <property type="match status" value="1"/>
</dbReference>
<evidence type="ECO:0000313" key="3">
    <source>
        <dbReference type="EMBL" id="CAE6380718.1"/>
    </source>
</evidence>
<organism evidence="3 4">
    <name type="scientific">Rhizoctonia solani</name>
    <dbReference type="NCBI Taxonomy" id="456999"/>
    <lineage>
        <taxon>Eukaryota</taxon>
        <taxon>Fungi</taxon>
        <taxon>Dikarya</taxon>
        <taxon>Basidiomycota</taxon>
        <taxon>Agaricomycotina</taxon>
        <taxon>Agaricomycetes</taxon>
        <taxon>Cantharellales</taxon>
        <taxon>Ceratobasidiaceae</taxon>
        <taxon>Rhizoctonia</taxon>
    </lineage>
</organism>
<dbReference type="Proteomes" id="UP000663846">
    <property type="component" value="Unassembled WGS sequence"/>
</dbReference>
<proteinExistence type="predicted"/>
<dbReference type="PANTHER" id="PTHR10039">
    <property type="entry name" value="AMELOGENIN"/>
    <property type="match status" value="1"/>
</dbReference>
<evidence type="ECO:0000259" key="2">
    <source>
        <dbReference type="Pfam" id="PF24883"/>
    </source>
</evidence>
<keyword evidence="1" id="KW-0677">Repeat</keyword>
<dbReference type="AlphaFoldDB" id="A0A8H2WJT3"/>
<feature type="non-terminal residue" evidence="3">
    <location>
        <position position="1"/>
    </location>
</feature>
<name>A0A8H2WJT3_9AGAM</name>
<protein>
    <recommendedName>
        <fullName evidence="2">Nephrocystin 3-like N-terminal domain-containing protein</fullName>
    </recommendedName>
</protein>
<dbReference type="EMBL" id="CAJMWS010000211">
    <property type="protein sequence ID" value="CAE6380718.1"/>
    <property type="molecule type" value="Genomic_DNA"/>
</dbReference>
<feature type="domain" description="Nephrocystin 3-like N-terminal" evidence="2">
    <location>
        <begin position="240"/>
        <end position="378"/>
    </location>
</feature>
<sequence length="384" mass="43317">MQPGQARGDLKPWNDKILELIPCLGRRIKPAAETRLERHGDTTTVQLADVELHTAVVINSGLHWGSLDATLAGLESAVEVFPPLKAALSGLREVIRHTEVSKKNSQEYKQLASELQTQIAVLQEYVDRAKPTSMAHSIARIAYSLQEENRRIKAQQERGEMSRIANAMADEDVIIQSYRSIESLFRQLQTDISLSTWSSVREQHMTSLLDKLLPAPSAWYDAWYDAALSAEAYRGSCTPGTRERIIQDFLEWSKNTNTFNLYWMNGMPGTGKTTIAYTLCSQLESTKQLGACFFCSRISPDCREVNRVFPTIAYQLAQYSNPYRNRLFEVLTNMPNIAQRNIAVQFKNLILEPLISNKDSFSPDIVVVIDALDECLARGEQVLE</sequence>
<accession>A0A8H2WJT3</accession>
<gene>
    <name evidence="3" type="ORF">RDB_LOCUS33842</name>
</gene>
<dbReference type="PANTHER" id="PTHR10039:SF16">
    <property type="entry name" value="GPI INOSITOL-DEACYLASE"/>
    <property type="match status" value="1"/>
</dbReference>
<evidence type="ECO:0000313" key="4">
    <source>
        <dbReference type="Proteomes" id="UP000663846"/>
    </source>
</evidence>
<reference evidence="3" key="1">
    <citation type="submission" date="2021-01" db="EMBL/GenBank/DDBJ databases">
        <authorList>
            <person name="Kaushik A."/>
        </authorList>
    </citation>
    <scope>NUCLEOTIDE SEQUENCE</scope>
    <source>
        <strain evidence="3">AG1-1C</strain>
    </source>
</reference>
<dbReference type="InterPro" id="IPR027417">
    <property type="entry name" value="P-loop_NTPase"/>
</dbReference>
<dbReference type="Pfam" id="PF24883">
    <property type="entry name" value="NPHP3_N"/>
    <property type="match status" value="1"/>
</dbReference>